<accession>B0DU43</accession>
<evidence type="ECO:0000313" key="1">
    <source>
        <dbReference type="EMBL" id="EDR01883.1"/>
    </source>
</evidence>
<dbReference type="Proteomes" id="UP000001194">
    <property type="component" value="Unassembled WGS sequence"/>
</dbReference>
<proteinExistence type="predicted"/>
<keyword evidence="2" id="KW-1185">Reference proteome</keyword>
<dbReference type="RefSeq" id="XP_001887493.1">
    <property type="nucleotide sequence ID" value="XM_001887458.1"/>
</dbReference>
<protein>
    <submittedName>
        <fullName evidence="1">Predicted protein</fullName>
    </submittedName>
</protein>
<dbReference type="KEGG" id="lbc:LACBIDRAFT_332869"/>
<dbReference type="AlphaFoldDB" id="B0DU43"/>
<dbReference type="GeneID" id="6083101"/>
<dbReference type="HOGENOM" id="CLU_1147361_0_0_1"/>
<reference evidence="1 2" key="1">
    <citation type="journal article" date="2008" name="Nature">
        <title>The genome of Laccaria bicolor provides insights into mycorrhizal symbiosis.</title>
        <authorList>
            <person name="Martin F."/>
            <person name="Aerts A."/>
            <person name="Ahren D."/>
            <person name="Brun A."/>
            <person name="Danchin E.G.J."/>
            <person name="Duchaussoy F."/>
            <person name="Gibon J."/>
            <person name="Kohler A."/>
            <person name="Lindquist E."/>
            <person name="Pereda V."/>
            <person name="Salamov A."/>
            <person name="Shapiro H.J."/>
            <person name="Wuyts J."/>
            <person name="Blaudez D."/>
            <person name="Buee M."/>
            <person name="Brokstein P."/>
            <person name="Canbaeck B."/>
            <person name="Cohen D."/>
            <person name="Courty P.E."/>
            <person name="Coutinho P.M."/>
            <person name="Delaruelle C."/>
            <person name="Detter J.C."/>
            <person name="Deveau A."/>
            <person name="DiFazio S."/>
            <person name="Duplessis S."/>
            <person name="Fraissinet-Tachet L."/>
            <person name="Lucic E."/>
            <person name="Frey-Klett P."/>
            <person name="Fourrey C."/>
            <person name="Feussner I."/>
            <person name="Gay G."/>
            <person name="Grimwood J."/>
            <person name="Hoegger P.J."/>
            <person name="Jain P."/>
            <person name="Kilaru S."/>
            <person name="Labbe J."/>
            <person name="Lin Y.C."/>
            <person name="Legue V."/>
            <person name="Le Tacon F."/>
            <person name="Marmeisse R."/>
            <person name="Melayah D."/>
            <person name="Montanini B."/>
            <person name="Muratet M."/>
            <person name="Nehls U."/>
            <person name="Niculita-Hirzel H."/>
            <person name="Oudot-Le Secq M.P."/>
            <person name="Peter M."/>
            <person name="Quesneville H."/>
            <person name="Rajashekar B."/>
            <person name="Reich M."/>
            <person name="Rouhier N."/>
            <person name="Schmutz J."/>
            <person name="Yin T."/>
            <person name="Chalot M."/>
            <person name="Henrissat B."/>
            <person name="Kuees U."/>
            <person name="Lucas S."/>
            <person name="Van de Peer Y."/>
            <person name="Podila G.K."/>
            <person name="Polle A."/>
            <person name="Pukkila P.J."/>
            <person name="Richardson P.M."/>
            <person name="Rouze P."/>
            <person name="Sanders I.R."/>
            <person name="Stajich J.E."/>
            <person name="Tunlid A."/>
            <person name="Tuskan G."/>
            <person name="Grigoriev I.V."/>
        </authorList>
    </citation>
    <scope>NUCLEOTIDE SEQUENCE [LARGE SCALE GENOMIC DNA]</scope>
    <source>
        <strain evidence="2">S238N-H82 / ATCC MYA-4686</strain>
    </source>
</reference>
<dbReference type="EMBL" id="DS547135">
    <property type="protein sequence ID" value="EDR01883.1"/>
    <property type="molecule type" value="Genomic_DNA"/>
</dbReference>
<sequence>MYDSWYCVEFHAVPPASSKVHGVFHPFQWLSHWYLINLHVSGQLVSYLYCLLEALMTCTMFCPWFQLPGSISLQSCHVPCLSSIGVVVLAYSCMYCRPVGYYPLISSVTYIQSTLDLLPNLSDHEAPAAVGAFCFRAISRSQHFLIHSSTLVKLCMEAVNCIFPEGSYSNIGSQGFAPLSYHTLRPRAMSLTPPPGAYHSAEGWLLPVWHLAALLGPSVWPLHFACVVHPWHDAPLPQSSPG</sequence>
<evidence type="ECO:0000313" key="2">
    <source>
        <dbReference type="Proteomes" id="UP000001194"/>
    </source>
</evidence>
<dbReference type="InParanoid" id="B0DU43"/>
<organism evidence="2">
    <name type="scientific">Laccaria bicolor (strain S238N-H82 / ATCC MYA-4686)</name>
    <name type="common">Bicoloured deceiver</name>
    <name type="synonym">Laccaria laccata var. bicolor</name>
    <dbReference type="NCBI Taxonomy" id="486041"/>
    <lineage>
        <taxon>Eukaryota</taxon>
        <taxon>Fungi</taxon>
        <taxon>Dikarya</taxon>
        <taxon>Basidiomycota</taxon>
        <taxon>Agaricomycotina</taxon>
        <taxon>Agaricomycetes</taxon>
        <taxon>Agaricomycetidae</taxon>
        <taxon>Agaricales</taxon>
        <taxon>Agaricineae</taxon>
        <taxon>Hydnangiaceae</taxon>
        <taxon>Laccaria</taxon>
    </lineage>
</organism>
<gene>
    <name evidence="1" type="ORF">LACBIDRAFT_332869</name>
</gene>
<name>B0DU43_LACBS</name>